<dbReference type="InterPro" id="IPR058268">
    <property type="entry name" value="DUF7962"/>
</dbReference>
<evidence type="ECO:0000313" key="2">
    <source>
        <dbReference type="EMBL" id="TVY32344.1"/>
    </source>
</evidence>
<organism evidence="2 3">
    <name type="scientific">Lachnellula occidentalis</name>
    <dbReference type="NCBI Taxonomy" id="215460"/>
    <lineage>
        <taxon>Eukaryota</taxon>
        <taxon>Fungi</taxon>
        <taxon>Dikarya</taxon>
        <taxon>Ascomycota</taxon>
        <taxon>Pezizomycotina</taxon>
        <taxon>Leotiomycetes</taxon>
        <taxon>Helotiales</taxon>
        <taxon>Lachnaceae</taxon>
        <taxon>Lachnellula</taxon>
    </lineage>
</organism>
<dbReference type="Gene3D" id="1.20.1050.10">
    <property type="match status" value="1"/>
</dbReference>
<accession>A0A8H8RCF3</accession>
<gene>
    <name evidence="2" type="ORF">LOCC1_G008510</name>
</gene>
<comment type="caution">
    <text evidence="2">The sequence shown here is derived from an EMBL/GenBank/DDBJ whole genome shotgun (WGS) entry which is preliminary data.</text>
</comment>
<dbReference type="Gene3D" id="3.40.30.110">
    <property type="match status" value="1"/>
</dbReference>
<sequence>HALQALLESWVIDAALFARAAQLIPVDMPLLNDPVFVKDREDFSGRSWSKRALEKARPEALVEVRGRFEVLERGLLGDGREWIGGAEGPSVLDIEAVWVPHWLRGMKGALPSDYISATQFPLTFAWIQRFETATKAAASASPPAPKITPEEALRIVSKGGFPEPEGDVDVNDPSGLANGDEIEIWPVDSGFNHKDRGSLIKLDGEEVVIKGQTEKGAAVRIHCPRHGFRVRKVGGAVKL</sequence>
<dbReference type="Proteomes" id="UP000443090">
    <property type="component" value="Unassembled WGS sequence"/>
</dbReference>
<name>A0A8H8RCF3_9HELO</name>
<dbReference type="PROSITE" id="PS50405">
    <property type="entry name" value="GST_CTER"/>
    <property type="match status" value="1"/>
</dbReference>
<proteinExistence type="predicted"/>
<evidence type="ECO:0000259" key="1">
    <source>
        <dbReference type="PROSITE" id="PS50405"/>
    </source>
</evidence>
<feature type="non-terminal residue" evidence="2">
    <location>
        <position position="239"/>
    </location>
</feature>
<keyword evidence="3" id="KW-1185">Reference proteome</keyword>
<dbReference type="EMBL" id="QGMI01001744">
    <property type="protein sequence ID" value="TVY32344.1"/>
    <property type="molecule type" value="Genomic_DNA"/>
</dbReference>
<dbReference type="AlphaFoldDB" id="A0A8H8RCF3"/>
<dbReference type="SUPFAM" id="SSF47616">
    <property type="entry name" value="GST C-terminal domain-like"/>
    <property type="match status" value="1"/>
</dbReference>
<protein>
    <recommendedName>
        <fullName evidence="1">GST C-terminal domain-containing protein</fullName>
    </recommendedName>
</protein>
<evidence type="ECO:0000313" key="3">
    <source>
        <dbReference type="Proteomes" id="UP000443090"/>
    </source>
</evidence>
<dbReference type="Pfam" id="PF25907">
    <property type="entry name" value="DUF7962"/>
    <property type="match status" value="1"/>
</dbReference>
<reference evidence="2 3" key="1">
    <citation type="submission" date="2018-05" db="EMBL/GenBank/DDBJ databases">
        <title>Genome sequencing and assembly of the regulated plant pathogen Lachnellula willkommii and related sister species for the development of diagnostic species identification markers.</title>
        <authorList>
            <person name="Giroux E."/>
            <person name="Bilodeau G."/>
        </authorList>
    </citation>
    <scope>NUCLEOTIDE SEQUENCE [LARGE SCALE GENOMIC DNA]</scope>
    <source>
        <strain evidence="2 3">CBS 160.35</strain>
    </source>
</reference>
<feature type="domain" description="GST C-terminal" evidence="1">
    <location>
        <begin position="13"/>
        <end position="159"/>
    </location>
</feature>
<dbReference type="InterPro" id="IPR010987">
    <property type="entry name" value="Glutathione-S-Trfase_C-like"/>
</dbReference>
<dbReference type="InterPro" id="IPR036282">
    <property type="entry name" value="Glutathione-S-Trfase_C_sf"/>
</dbReference>
<dbReference type="OrthoDB" id="202840at2759"/>